<gene>
    <name evidence="2" type="ORF">Dacsa_1822</name>
</gene>
<organism evidence="2 3">
    <name type="scientific">Dactylococcopsis salina (strain PCC 8305)</name>
    <name type="common">Myxobactron salinum</name>
    <dbReference type="NCBI Taxonomy" id="13035"/>
    <lineage>
        <taxon>Bacteria</taxon>
        <taxon>Bacillati</taxon>
        <taxon>Cyanobacteriota</taxon>
        <taxon>Cyanophyceae</taxon>
        <taxon>Nodosilineales</taxon>
        <taxon>Cymatolegaceae</taxon>
        <taxon>Dactylococcopsis</taxon>
    </lineage>
</organism>
<dbReference type="Proteomes" id="UP000010482">
    <property type="component" value="Chromosome"/>
</dbReference>
<protein>
    <recommendedName>
        <fullName evidence="4">Transmembrane protein</fullName>
    </recommendedName>
</protein>
<accession>K9YUA4</accession>
<evidence type="ECO:0000256" key="1">
    <source>
        <dbReference type="SAM" id="Phobius"/>
    </source>
</evidence>
<dbReference type="AlphaFoldDB" id="K9YUA4"/>
<reference evidence="2" key="1">
    <citation type="submission" date="2012-04" db="EMBL/GenBank/DDBJ databases">
        <title>Finished genome of Dactylococcopsis salina PCC 8305.</title>
        <authorList>
            <consortium name="US DOE Joint Genome Institute"/>
            <person name="Gugger M."/>
            <person name="Coursin T."/>
            <person name="Rippka R."/>
            <person name="Tandeau De Marsac N."/>
            <person name="Huntemann M."/>
            <person name="Wei C.-L."/>
            <person name="Han J."/>
            <person name="Detter J.C."/>
            <person name="Han C."/>
            <person name="Tapia R."/>
            <person name="Daligault H."/>
            <person name="Chen A."/>
            <person name="Krypides N."/>
            <person name="Mavromatis K."/>
            <person name="Markowitz V."/>
            <person name="Szeto E."/>
            <person name="Ivanova N."/>
            <person name="Ovchinnikova G."/>
            <person name="Pagani I."/>
            <person name="Pati A."/>
            <person name="Goodwin L."/>
            <person name="Peters L."/>
            <person name="Pitluck S."/>
            <person name="Woyke T."/>
            <person name="Kerfeld C."/>
        </authorList>
    </citation>
    <scope>NUCLEOTIDE SEQUENCE [LARGE SCALE GENOMIC DNA]</scope>
    <source>
        <strain evidence="2">PCC 8305</strain>
    </source>
</reference>
<dbReference type="EMBL" id="CP003944">
    <property type="protein sequence ID" value="AFZ50479.1"/>
    <property type="molecule type" value="Genomic_DNA"/>
</dbReference>
<keyword evidence="1" id="KW-0472">Membrane</keyword>
<name>K9YUA4_DACS8</name>
<feature type="transmembrane region" description="Helical" evidence="1">
    <location>
        <begin position="6"/>
        <end position="24"/>
    </location>
</feature>
<proteinExistence type="predicted"/>
<evidence type="ECO:0000313" key="2">
    <source>
        <dbReference type="EMBL" id="AFZ50479.1"/>
    </source>
</evidence>
<evidence type="ECO:0008006" key="4">
    <source>
        <dbReference type="Google" id="ProtNLM"/>
    </source>
</evidence>
<sequence length="101" mass="12357">MFTFVLICNGVICVFNCYLFWQLLKLRKTLRQLGNYLEKLEKKIPLLLKIAIFNLRQSEYKTLTVRKQYKLLQQKKTQILNLVQFLNWLYKKYRTSTLFKE</sequence>
<dbReference type="KEGG" id="dsl:Dacsa_1822"/>
<dbReference type="HOGENOM" id="CLU_2368968_0_0_3"/>
<evidence type="ECO:0000313" key="3">
    <source>
        <dbReference type="Proteomes" id="UP000010482"/>
    </source>
</evidence>
<keyword evidence="1" id="KW-0812">Transmembrane</keyword>
<dbReference type="RefSeq" id="WP_015229476.1">
    <property type="nucleotide sequence ID" value="NC_019780.1"/>
</dbReference>
<keyword evidence="1" id="KW-1133">Transmembrane helix</keyword>
<dbReference type="eggNOG" id="ENOG50346Q3">
    <property type="taxonomic scope" value="Bacteria"/>
</dbReference>
<keyword evidence="3" id="KW-1185">Reference proteome</keyword>